<dbReference type="InterPro" id="IPR049389">
    <property type="entry name" value="TTHA0281-like"/>
</dbReference>
<dbReference type="EMBL" id="LIZX01000115">
    <property type="protein sequence ID" value="KPJ65452.1"/>
    <property type="molecule type" value="Genomic_DNA"/>
</dbReference>
<evidence type="ECO:0000313" key="1">
    <source>
        <dbReference type="EMBL" id="KPJ65452.1"/>
    </source>
</evidence>
<dbReference type="AlphaFoldDB" id="A0A0S7XUB8"/>
<dbReference type="SUPFAM" id="SSF143100">
    <property type="entry name" value="TTHA1013/TTHA0281-like"/>
    <property type="match status" value="1"/>
</dbReference>
<reference evidence="1 2" key="1">
    <citation type="journal article" date="2015" name="Microbiome">
        <title>Genomic resolution of linkages in carbon, nitrogen, and sulfur cycling among widespread estuary sediment bacteria.</title>
        <authorList>
            <person name="Baker B.J."/>
            <person name="Lazar C.S."/>
            <person name="Teske A.P."/>
            <person name="Dick G.J."/>
        </authorList>
    </citation>
    <scope>NUCLEOTIDE SEQUENCE [LARGE SCALE GENOMIC DNA]</scope>
    <source>
        <strain evidence="1">DG_54_3</strain>
    </source>
</reference>
<evidence type="ECO:0000313" key="2">
    <source>
        <dbReference type="Proteomes" id="UP000051861"/>
    </source>
</evidence>
<dbReference type="Proteomes" id="UP000051861">
    <property type="component" value="Unassembled WGS sequence"/>
</dbReference>
<protein>
    <recommendedName>
        <fullName evidence="3">Type II toxin-antitoxin system HicB family antitoxin</fullName>
    </recommendedName>
</protein>
<proteinExistence type="predicted"/>
<dbReference type="Gene3D" id="3.30.160.250">
    <property type="match status" value="1"/>
</dbReference>
<gene>
    <name evidence="1" type="ORF">AMJ44_10085</name>
</gene>
<evidence type="ECO:0008006" key="3">
    <source>
        <dbReference type="Google" id="ProtNLM"/>
    </source>
</evidence>
<dbReference type="InterPro" id="IPR035069">
    <property type="entry name" value="TTHA1013/TTHA0281-like"/>
</dbReference>
<sequence>MLFEYIQKALKKAENKLLDNGTWFAEIPGFEGVWANAQTVEECRIELQEVLEEWLVLKIRDRDPIPEVEGAEIRIKEAAAV</sequence>
<name>A0A0S7XUB8_UNCSA</name>
<organism evidence="1 2">
    <name type="scientific">candidate division WOR-1 bacterium DG_54_3</name>
    <dbReference type="NCBI Taxonomy" id="1703775"/>
    <lineage>
        <taxon>Bacteria</taxon>
        <taxon>Bacillati</taxon>
        <taxon>Saganbacteria</taxon>
    </lineage>
</organism>
<accession>A0A0S7XUB8</accession>
<dbReference type="Pfam" id="PF21748">
    <property type="entry name" value="UPF0150"/>
    <property type="match status" value="1"/>
</dbReference>
<comment type="caution">
    <text evidence="1">The sequence shown here is derived from an EMBL/GenBank/DDBJ whole genome shotgun (WGS) entry which is preliminary data.</text>
</comment>